<keyword evidence="4 8" id="KW-0479">Metal-binding</keyword>
<dbReference type="GO" id="GO:0005737">
    <property type="term" value="C:cytoplasm"/>
    <property type="evidence" value="ECO:0007669"/>
    <property type="project" value="UniProtKB-SubCell"/>
</dbReference>
<evidence type="ECO:0000259" key="9">
    <source>
        <dbReference type="Pfam" id="PF00814"/>
    </source>
</evidence>
<comment type="similarity">
    <text evidence="8">Belongs to the KAE1 / TsaD family.</text>
</comment>
<organism evidence="11 12">
    <name type="scientific">Caldithrix abyssi DSM 13497</name>
    <dbReference type="NCBI Taxonomy" id="880073"/>
    <lineage>
        <taxon>Bacteria</taxon>
        <taxon>Pseudomonadati</taxon>
        <taxon>Calditrichota</taxon>
        <taxon>Calditrichia</taxon>
        <taxon>Calditrichales</taxon>
        <taxon>Calditrichaceae</taxon>
        <taxon>Caldithrix</taxon>
    </lineage>
</organism>
<dbReference type="GO" id="GO:0061711">
    <property type="term" value="F:tRNA N(6)-L-threonylcarbamoyladenine synthase activity"/>
    <property type="evidence" value="ECO:0007669"/>
    <property type="project" value="UniProtKB-EC"/>
</dbReference>
<feature type="binding site" evidence="8">
    <location>
        <position position="109"/>
    </location>
    <ligand>
        <name>Fe cation</name>
        <dbReference type="ChEBI" id="CHEBI:24875"/>
    </ligand>
</feature>
<dbReference type="HAMAP" id="MF_01445">
    <property type="entry name" value="TsaD"/>
    <property type="match status" value="1"/>
</dbReference>
<feature type="domain" description="Gcp-like" evidence="9">
    <location>
        <begin position="22"/>
        <end position="306"/>
    </location>
</feature>
<feature type="binding site" evidence="8">
    <location>
        <begin position="132"/>
        <end position="136"/>
    </location>
    <ligand>
        <name>substrate</name>
    </ligand>
</feature>
<dbReference type="Proteomes" id="UP000004671">
    <property type="component" value="Chromosome"/>
</dbReference>
<evidence type="ECO:0000256" key="6">
    <source>
        <dbReference type="ARBA" id="ARBA00023315"/>
    </source>
</evidence>
<reference evidence="10 13" key="2">
    <citation type="submission" date="2016-11" db="EMBL/GenBank/DDBJ databases">
        <title>Genomic analysis of Caldithrix abyssi and proposal of a novel bacterial phylum Caldithrichaeota.</title>
        <authorList>
            <person name="Kublanov I."/>
            <person name="Sigalova O."/>
            <person name="Gavrilov S."/>
            <person name="Lebedinsky A."/>
            <person name="Ivanova N."/>
            <person name="Daum C."/>
            <person name="Reddy T."/>
            <person name="Klenk H.P."/>
            <person name="Goker M."/>
            <person name="Reva O."/>
            <person name="Miroshnichenko M."/>
            <person name="Kyprides N."/>
            <person name="Woyke T."/>
            <person name="Gelfand M."/>
        </authorList>
    </citation>
    <scope>NUCLEOTIDE SEQUENCE [LARGE SCALE GENOMIC DNA]</scope>
    <source>
        <strain evidence="10 13">LF13</strain>
    </source>
</reference>
<feature type="binding site" evidence="8">
    <location>
        <position position="165"/>
    </location>
    <ligand>
        <name>substrate</name>
    </ligand>
</feature>
<dbReference type="SUPFAM" id="SSF53067">
    <property type="entry name" value="Actin-like ATPase domain"/>
    <property type="match status" value="2"/>
</dbReference>
<dbReference type="STRING" id="880073.Cabys_2325"/>
<feature type="binding site" evidence="8">
    <location>
        <position position="272"/>
    </location>
    <ligand>
        <name>substrate</name>
    </ligand>
</feature>
<evidence type="ECO:0000256" key="2">
    <source>
        <dbReference type="ARBA" id="ARBA00022679"/>
    </source>
</evidence>
<feature type="binding site" evidence="8">
    <location>
        <position position="300"/>
    </location>
    <ligand>
        <name>Fe cation</name>
        <dbReference type="ChEBI" id="CHEBI:24875"/>
    </ligand>
</feature>
<dbReference type="FunFam" id="3.30.420.40:FF:000012">
    <property type="entry name" value="tRNA N6-adenosine threonylcarbamoyltransferase"/>
    <property type="match status" value="1"/>
</dbReference>
<dbReference type="AlphaFoldDB" id="H1XWA9"/>
<dbReference type="HOGENOM" id="CLU_023208_0_2_0"/>
<dbReference type="Gene3D" id="3.30.420.40">
    <property type="match status" value="2"/>
</dbReference>
<evidence type="ECO:0000313" key="12">
    <source>
        <dbReference type="Proteomes" id="UP000004671"/>
    </source>
</evidence>
<evidence type="ECO:0000256" key="4">
    <source>
        <dbReference type="ARBA" id="ARBA00022723"/>
    </source>
</evidence>
<feature type="binding site" evidence="8">
    <location>
        <position position="178"/>
    </location>
    <ligand>
        <name>substrate</name>
    </ligand>
</feature>
<dbReference type="PRINTS" id="PR00789">
    <property type="entry name" value="OSIALOPTASE"/>
</dbReference>
<dbReference type="Pfam" id="PF00814">
    <property type="entry name" value="TsaD"/>
    <property type="match status" value="1"/>
</dbReference>
<reference evidence="11 12" key="1">
    <citation type="submission" date="2011-09" db="EMBL/GenBank/DDBJ databases">
        <title>The permanent draft genome of Caldithrix abyssi DSM 13497.</title>
        <authorList>
            <consortium name="US DOE Joint Genome Institute (JGI-PGF)"/>
            <person name="Lucas S."/>
            <person name="Han J."/>
            <person name="Lapidus A."/>
            <person name="Bruce D."/>
            <person name="Goodwin L."/>
            <person name="Pitluck S."/>
            <person name="Peters L."/>
            <person name="Kyrpides N."/>
            <person name="Mavromatis K."/>
            <person name="Ivanova N."/>
            <person name="Mikhailova N."/>
            <person name="Chertkov O."/>
            <person name="Detter J.C."/>
            <person name="Tapia R."/>
            <person name="Han C."/>
            <person name="Land M."/>
            <person name="Hauser L."/>
            <person name="Markowitz V."/>
            <person name="Cheng J.-F."/>
            <person name="Hugenholtz P."/>
            <person name="Woyke T."/>
            <person name="Wu D."/>
            <person name="Spring S."/>
            <person name="Brambilla E."/>
            <person name="Klenk H.-P."/>
            <person name="Eisen J.A."/>
        </authorList>
    </citation>
    <scope>NUCLEOTIDE SEQUENCE [LARGE SCALE GENOMIC DNA]</scope>
    <source>
        <strain evidence="11 12">DSM 13497</strain>
    </source>
</reference>
<dbReference type="CDD" id="cd24133">
    <property type="entry name" value="ASKHA_NBD_TsaD_bac"/>
    <property type="match status" value="1"/>
</dbReference>
<keyword evidence="1 8" id="KW-0963">Cytoplasm</keyword>
<comment type="function">
    <text evidence="8">Required for the formation of a threonylcarbamoyl group on adenosine at position 37 (t(6)A37) in tRNAs that read codons beginning with adenine. Is involved in the transfer of the threonylcarbamoyl moiety of threonylcarbamoyl-AMP (TC-AMP) to the N6 group of A37, together with TsaE and TsaB. TsaD likely plays a direct catalytic role in this reaction.</text>
</comment>
<evidence type="ECO:0000256" key="7">
    <source>
        <dbReference type="ARBA" id="ARBA00048117"/>
    </source>
</evidence>
<evidence type="ECO:0000313" key="11">
    <source>
        <dbReference type="EMBL" id="EHO43014.1"/>
    </source>
</evidence>
<evidence type="ECO:0000256" key="3">
    <source>
        <dbReference type="ARBA" id="ARBA00022694"/>
    </source>
</evidence>
<evidence type="ECO:0000256" key="5">
    <source>
        <dbReference type="ARBA" id="ARBA00023004"/>
    </source>
</evidence>
<evidence type="ECO:0000313" key="13">
    <source>
        <dbReference type="Proteomes" id="UP000183868"/>
    </source>
</evidence>
<dbReference type="NCBIfam" id="TIGR03723">
    <property type="entry name" value="T6A_TsaD_YgjD"/>
    <property type="match status" value="1"/>
</dbReference>
<dbReference type="OrthoDB" id="9806197at2"/>
<evidence type="ECO:0000256" key="8">
    <source>
        <dbReference type="HAMAP-Rule" id="MF_01445"/>
    </source>
</evidence>
<accession>H1XWA9</accession>
<keyword evidence="6 8" id="KW-0012">Acyltransferase</keyword>
<dbReference type="PANTHER" id="PTHR11735:SF6">
    <property type="entry name" value="TRNA N6-ADENOSINE THREONYLCARBAMOYLTRANSFERASE, MITOCHONDRIAL"/>
    <property type="match status" value="1"/>
</dbReference>
<dbReference type="EC" id="2.3.1.234" evidence="8"/>
<feature type="binding site" evidence="8">
    <location>
        <position position="113"/>
    </location>
    <ligand>
        <name>Fe cation</name>
        <dbReference type="ChEBI" id="CHEBI:24875"/>
    </ligand>
</feature>
<dbReference type="InterPro" id="IPR000905">
    <property type="entry name" value="Gcp-like_dom"/>
</dbReference>
<dbReference type="RefSeq" id="WP_006930473.1">
    <property type="nucleotide sequence ID" value="NZ_CM001402.1"/>
</dbReference>
<keyword evidence="3 8" id="KW-0819">tRNA processing</keyword>
<name>H1XWA9_CALAY</name>
<feature type="binding site" evidence="8">
    <location>
        <position position="182"/>
    </location>
    <ligand>
        <name>substrate</name>
    </ligand>
</feature>
<dbReference type="Proteomes" id="UP000183868">
    <property type="component" value="Chromosome"/>
</dbReference>
<dbReference type="FunCoup" id="H1XWA9">
    <property type="interactions" value="533"/>
</dbReference>
<comment type="cofactor">
    <cofactor evidence="8">
        <name>Fe(2+)</name>
        <dbReference type="ChEBI" id="CHEBI:29033"/>
    </cofactor>
    <text evidence="8">Binds 1 Fe(2+) ion per subunit.</text>
</comment>
<dbReference type="EMBL" id="CM001402">
    <property type="protein sequence ID" value="EHO43014.1"/>
    <property type="molecule type" value="Genomic_DNA"/>
</dbReference>
<gene>
    <name evidence="8 10" type="primary">tsaD</name>
    <name evidence="10" type="ORF">Cabys_2325</name>
    <name evidence="11" type="ORF">Calab_3414</name>
</gene>
<dbReference type="PaxDb" id="880073-Calab_3414"/>
<keyword evidence="5 8" id="KW-0408">Iron</keyword>
<sequence length="339" mass="36710">MKILGVETSCDETSAAVIDGNQVLANVISSQEIHNQFGGVVPELASRAHIRLIIPIVEKALEQADLTLDGIDGFAVTYGPGLVGALLVGLNFVKGLALATGKPFIGVNHMEGHIYGNILSQEQIQFPIVFLIVSGGHTQLVLMEDHLKYRIIGQTRDDAVGEAFDKGAKLLGLGYPGGPLIDRLAREGDDSYYRFPRAMLKDNPFDFSYSGLKTALLVFLQKLSEKEKEEHLKDICASYQKAAVEPLIIKTINAAKEFGARQVAIAGGVAANSLLRTWLKQACDENGFAFYLPEFAYCTDNAAMIARAGLEYLRRGQKSPLTLNAYPALKLAGKIGATQ</sequence>
<comment type="catalytic activity">
    <reaction evidence="7 8">
        <text>L-threonylcarbamoyladenylate + adenosine(37) in tRNA = N(6)-L-threonylcarbamoyladenosine(37) in tRNA + AMP + H(+)</text>
        <dbReference type="Rhea" id="RHEA:37059"/>
        <dbReference type="Rhea" id="RHEA-COMP:10162"/>
        <dbReference type="Rhea" id="RHEA-COMP:10163"/>
        <dbReference type="ChEBI" id="CHEBI:15378"/>
        <dbReference type="ChEBI" id="CHEBI:73682"/>
        <dbReference type="ChEBI" id="CHEBI:74411"/>
        <dbReference type="ChEBI" id="CHEBI:74418"/>
        <dbReference type="ChEBI" id="CHEBI:456215"/>
        <dbReference type="EC" id="2.3.1.234"/>
    </reaction>
</comment>
<dbReference type="PANTHER" id="PTHR11735">
    <property type="entry name" value="TRNA N6-ADENOSINE THREONYLCARBAMOYLTRANSFERASE"/>
    <property type="match status" value="1"/>
</dbReference>
<evidence type="ECO:0000313" key="10">
    <source>
        <dbReference type="EMBL" id="APF19074.1"/>
    </source>
</evidence>
<dbReference type="GO" id="GO:0002949">
    <property type="term" value="P:tRNA threonylcarbamoyladenosine modification"/>
    <property type="evidence" value="ECO:0007669"/>
    <property type="project" value="UniProtKB-UniRule"/>
</dbReference>
<dbReference type="EMBL" id="CP018099">
    <property type="protein sequence ID" value="APF19074.1"/>
    <property type="molecule type" value="Genomic_DNA"/>
</dbReference>
<dbReference type="InterPro" id="IPR017861">
    <property type="entry name" value="KAE1/TsaD"/>
</dbReference>
<dbReference type="GO" id="GO:0005506">
    <property type="term" value="F:iron ion binding"/>
    <property type="evidence" value="ECO:0007669"/>
    <property type="project" value="UniProtKB-UniRule"/>
</dbReference>
<dbReference type="InterPro" id="IPR043129">
    <property type="entry name" value="ATPase_NBD"/>
</dbReference>
<comment type="subcellular location">
    <subcellularLocation>
        <location evidence="8">Cytoplasm</location>
    </subcellularLocation>
</comment>
<keyword evidence="12" id="KW-1185">Reference proteome</keyword>
<keyword evidence="2 8" id="KW-0808">Transferase</keyword>
<dbReference type="InterPro" id="IPR022450">
    <property type="entry name" value="TsaD"/>
</dbReference>
<dbReference type="FunFam" id="3.30.420.40:FF:000040">
    <property type="entry name" value="tRNA N6-adenosine threonylcarbamoyltransferase"/>
    <property type="match status" value="1"/>
</dbReference>
<proteinExistence type="inferred from homology"/>
<protein>
    <recommendedName>
        <fullName evidence="8">tRNA N6-adenosine threonylcarbamoyltransferase</fullName>
        <ecNumber evidence="8">2.3.1.234</ecNumber>
    </recommendedName>
    <alternativeName>
        <fullName evidence="8">N6-L-threonylcarbamoyladenine synthase</fullName>
        <shortName evidence="8">t(6)A synthase</shortName>
    </alternativeName>
    <alternativeName>
        <fullName evidence="8">t(6)A37 threonylcarbamoyladenosine biosynthesis protein TsaD</fullName>
    </alternativeName>
    <alternativeName>
        <fullName evidence="8">tRNA threonylcarbamoyladenosine biosynthesis protein TsaD</fullName>
    </alternativeName>
</protein>
<evidence type="ECO:0000256" key="1">
    <source>
        <dbReference type="ARBA" id="ARBA00022490"/>
    </source>
</evidence>
<dbReference type="eggNOG" id="COG0533">
    <property type="taxonomic scope" value="Bacteria"/>
</dbReference>
<dbReference type="NCBIfam" id="TIGR00329">
    <property type="entry name" value="gcp_kae1"/>
    <property type="match status" value="1"/>
</dbReference>
<dbReference type="KEGG" id="caby:Cabys_2325"/>